<evidence type="ECO:0000313" key="3">
    <source>
        <dbReference type="Proteomes" id="UP000580709"/>
    </source>
</evidence>
<evidence type="ECO:0000259" key="1">
    <source>
        <dbReference type="Pfam" id="PF14832"/>
    </source>
</evidence>
<dbReference type="Pfam" id="PF14832">
    <property type="entry name" value="Tautomerase_3"/>
    <property type="match status" value="1"/>
</dbReference>
<keyword evidence="3" id="KW-1185">Reference proteome</keyword>
<gene>
    <name evidence="2" type="ORF">H0H28_02535</name>
</gene>
<dbReference type="EMBL" id="JACEOR010000086">
    <property type="protein sequence ID" value="MBA4504224.1"/>
    <property type="molecule type" value="Genomic_DNA"/>
</dbReference>
<dbReference type="AlphaFoldDB" id="A0A838WR27"/>
<dbReference type="RefSeq" id="WP_181729446.1">
    <property type="nucleotide sequence ID" value="NZ_JACEOR010000086.1"/>
</dbReference>
<dbReference type="SUPFAM" id="SSF55331">
    <property type="entry name" value="Tautomerase/MIF"/>
    <property type="match status" value="1"/>
</dbReference>
<evidence type="ECO:0000313" key="2">
    <source>
        <dbReference type="EMBL" id="MBA4504224.1"/>
    </source>
</evidence>
<protein>
    <submittedName>
        <fullName evidence="2">Tautomerase family protein</fullName>
    </submittedName>
</protein>
<comment type="caution">
    <text evidence="2">The sequence shown here is derived from an EMBL/GenBank/DDBJ whole genome shotgun (WGS) entry which is preliminary data.</text>
</comment>
<name>A0A838WR27_9CORY</name>
<dbReference type="InterPro" id="IPR028116">
    <property type="entry name" value="Cis-CaaD-like"/>
</dbReference>
<accession>A0A838WR27</accession>
<reference evidence="2 3" key="1">
    <citation type="submission" date="2020-07" db="EMBL/GenBank/DDBJ databases">
        <authorList>
            <person name="Khare M."/>
        </authorList>
    </citation>
    <scope>NUCLEOTIDE SEQUENCE [LARGE SCALE GENOMIC DNA]</scope>
    <source>
        <strain evidence="2 3">P8776</strain>
    </source>
</reference>
<dbReference type="Proteomes" id="UP000580709">
    <property type="component" value="Unassembled WGS sequence"/>
</dbReference>
<dbReference type="Gene3D" id="3.30.429.10">
    <property type="entry name" value="Macrophage Migration Inhibitory Factor"/>
    <property type="match status" value="1"/>
</dbReference>
<organism evidence="2 3">
    <name type="scientific">Corynebacterium sanguinis</name>
    <dbReference type="NCBI Taxonomy" id="2594913"/>
    <lineage>
        <taxon>Bacteria</taxon>
        <taxon>Bacillati</taxon>
        <taxon>Actinomycetota</taxon>
        <taxon>Actinomycetes</taxon>
        <taxon>Mycobacteriales</taxon>
        <taxon>Corynebacteriaceae</taxon>
        <taxon>Corynebacterium</taxon>
    </lineage>
</organism>
<proteinExistence type="predicted"/>
<sequence length="144" mass="15831">MPTYTVLSTAGTIGPGQRPKLAELITDLHHEVTYAPRYLVQVIFNDLAPGELFLAGREVSQDHVWIRADIRSGRTEQQKTGLLKQLTARGAETLGIPAAHLWVYVNEIPGANMTEYGQLLPEPGGEAEWFSSLPPQVRDVLTGL</sequence>
<dbReference type="InterPro" id="IPR014347">
    <property type="entry name" value="Tautomerase/MIF_sf"/>
</dbReference>
<feature type="domain" description="Tautomerase cis-CaaD-like" evidence="1">
    <location>
        <begin position="1"/>
        <end position="129"/>
    </location>
</feature>